<dbReference type="PANTHER" id="PTHR13451">
    <property type="entry name" value="CLASS II CROSSOVER JUNCTION ENDONUCLEASE MUS81"/>
    <property type="match status" value="1"/>
</dbReference>
<keyword evidence="8 14" id="KW-0378">Hydrolase</keyword>
<name>A0AAW0D6G2_9AGAR</name>
<evidence type="ECO:0000256" key="12">
    <source>
        <dbReference type="ARBA" id="ARBA00023242"/>
    </source>
</evidence>
<comment type="function">
    <text evidence="14">Interacts with EME1 to form a DNA structure-specific endonuclease with substrate preference for branched DNA structures with a 5'-end at the branch nick. Typical substrates include 3'-flap structures, D-loops, replication forks and nicked Holliday junctions. May be required in mitosis for the processing of stalled or collapsed replication fork intermediates. May be required in meiosis for the repair of meiosis-specific double strand breaks subsequent to single-end invasion (SEI).</text>
</comment>
<keyword evidence="10 14" id="KW-0233">DNA recombination</keyword>
<evidence type="ECO:0000256" key="1">
    <source>
        <dbReference type="ARBA" id="ARBA00001946"/>
    </source>
</evidence>
<evidence type="ECO:0000256" key="13">
    <source>
        <dbReference type="ARBA" id="ARBA00023254"/>
    </source>
</evidence>
<keyword evidence="18" id="KW-1185">Reference proteome</keyword>
<organism evidence="17 18">
    <name type="scientific">Favolaschia claudopus</name>
    <dbReference type="NCBI Taxonomy" id="2862362"/>
    <lineage>
        <taxon>Eukaryota</taxon>
        <taxon>Fungi</taxon>
        <taxon>Dikarya</taxon>
        <taxon>Basidiomycota</taxon>
        <taxon>Agaricomycotina</taxon>
        <taxon>Agaricomycetes</taxon>
        <taxon>Agaricomycetidae</taxon>
        <taxon>Agaricales</taxon>
        <taxon>Marasmiineae</taxon>
        <taxon>Mycenaceae</taxon>
        <taxon>Favolaschia</taxon>
    </lineage>
</organism>
<comment type="similarity">
    <text evidence="3 14">Belongs to the XPF family.</text>
</comment>
<dbReference type="SUPFAM" id="SSF47802">
    <property type="entry name" value="DNA polymerase beta, N-terminal domain-like"/>
    <property type="match status" value="1"/>
</dbReference>
<keyword evidence="6 14" id="KW-0255">Endonuclease</keyword>
<keyword evidence="7 14" id="KW-0227">DNA damage</keyword>
<dbReference type="Gene3D" id="1.10.150.110">
    <property type="entry name" value="DNA polymerase beta, N-terminal domain-like"/>
    <property type="match status" value="1"/>
</dbReference>
<dbReference type="GO" id="GO:0048257">
    <property type="term" value="F:3'-flap endonuclease activity"/>
    <property type="evidence" value="ECO:0007669"/>
    <property type="project" value="TreeGrafter"/>
</dbReference>
<dbReference type="InterPro" id="IPR010996">
    <property type="entry name" value="HHH_MUS81"/>
</dbReference>
<feature type="region of interest" description="Disordered" evidence="15">
    <location>
        <begin position="73"/>
        <end position="130"/>
    </location>
</feature>
<gene>
    <name evidence="17" type="ORF">R3P38DRAFT_2876629</name>
</gene>
<comment type="subunit">
    <text evidence="14">Interacts with EME1.</text>
</comment>
<evidence type="ECO:0000256" key="9">
    <source>
        <dbReference type="ARBA" id="ARBA00022842"/>
    </source>
</evidence>
<evidence type="ECO:0000313" key="17">
    <source>
        <dbReference type="EMBL" id="KAK7046897.1"/>
    </source>
</evidence>
<feature type="compositionally biased region" description="Low complexity" evidence="15">
    <location>
        <begin position="270"/>
        <end position="284"/>
    </location>
</feature>
<dbReference type="GO" id="GO:0046872">
    <property type="term" value="F:metal ion binding"/>
    <property type="evidence" value="ECO:0007669"/>
    <property type="project" value="UniProtKB-UniRule"/>
</dbReference>
<dbReference type="Pfam" id="PF02732">
    <property type="entry name" value="ERCC4"/>
    <property type="match status" value="1"/>
</dbReference>
<dbReference type="Proteomes" id="UP001362999">
    <property type="component" value="Unassembled WGS sequence"/>
</dbReference>
<protein>
    <recommendedName>
        <fullName evidence="14">Crossover junction endonuclease MUS81</fullName>
        <ecNumber evidence="14">3.1.22.-</ecNumber>
    </recommendedName>
</protein>
<dbReference type="InterPro" id="IPR042530">
    <property type="entry name" value="EME1/EME2_C"/>
</dbReference>
<feature type="domain" description="ERCC4" evidence="16">
    <location>
        <begin position="408"/>
        <end position="510"/>
    </location>
</feature>
<feature type="compositionally biased region" description="Polar residues" evidence="15">
    <location>
        <begin position="345"/>
        <end position="359"/>
    </location>
</feature>
<dbReference type="SUPFAM" id="SSF52980">
    <property type="entry name" value="Restriction endonuclease-like"/>
    <property type="match status" value="1"/>
</dbReference>
<keyword evidence="5 14" id="KW-0479">Metal-binding</keyword>
<dbReference type="GO" id="GO:0000712">
    <property type="term" value="P:resolution of meiotic recombination intermediates"/>
    <property type="evidence" value="ECO:0007669"/>
    <property type="project" value="TreeGrafter"/>
</dbReference>
<dbReference type="GO" id="GO:0005634">
    <property type="term" value="C:nucleus"/>
    <property type="evidence" value="ECO:0007669"/>
    <property type="project" value="UniProtKB-SubCell"/>
</dbReference>
<feature type="compositionally biased region" description="Polar residues" evidence="15">
    <location>
        <begin position="75"/>
        <end position="89"/>
    </location>
</feature>
<evidence type="ECO:0000256" key="15">
    <source>
        <dbReference type="SAM" id="MobiDB-lite"/>
    </source>
</evidence>
<accession>A0AAW0D6G2</accession>
<reference evidence="17 18" key="1">
    <citation type="journal article" date="2024" name="J Genomics">
        <title>Draft genome sequencing and assembly of Favolaschia claudopus CIRM-BRFM 2984 isolated from oak limbs.</title>
        <authorList>
            <person name="Navarro D."/>
            <person name="Drula E."/>
            <person name="Chaduli D."/>
            <person name="Cazenave R."/>
            <person name="Ahrendt S."/>
            <person name="Wang J."/>
            <person name="Lipzen A."/>
            <person name="Daum C."/>
            <person name="Barry K."/>
            <person name="Grigoriev I.V."/>
            <person name="Favel A."/>
            <person name="Rosso M.N."/>
            <person name="Martin F."/>
        </authorList>
    </citation>
    <scope>NUCLEOTIDE SEQUENCE [LARGE SCALE GENOMIC DNA]</scope>
    <source>
        <strain evidence="17 18">CIRM-BRFM 2984</strain>
    </source>
</reference>
<dbReference type="EMBL" id="JAWWNJ010000010">
    <property type="protein sequence ID" value="KAK7046897.1"/>
    <property type="molecule type" value="Genomic_DNA"/>
</dbReference>
<dbReference type="InterPro" id="IPR027421">
    <property type="entry name" value="DNA_pol_lamdba_lyase_dom_sf"/>
</dbReference>
<evidence type="ECO:0000256" key="2">
    <source>
        <dbReference type="ARBA" id="ARBA00004123"/>
    </source>
</evidence>
<dbReference type="GO" id="GO:0003677">
    <property type="term" value="F:DNA binding"/>
    <property type="evidence" value="ECO:0007669"/>
    <property type="project" value="UniProtKB-UniRule"/>
</dbReference>
<evidence type="ECO:0000256" key="8">
    <source>
        <dbReference type="ARBA" id="ARBA00022801"/>
    </source>
</evidence>
<dbReference type="Gene3D" id="3.40.50.10130">
    <property type="match status" value="1"/>
</dbReference>
<evidence type="ECO:0000256" key="4">
    <source>
        <dbReference type="ARBA" id="ARBA00022722"/>
    </source>
</evidence>
<keyword evidence="4 14" id="KW-0540">Nuclease</keyword>
<feature type="region of interest" description="Disordered" evidence="15">
    <location>
        <begin position="303"/>
        <end position="375"/>
    </location>
</feature>
<dbReference type="CDD" id="cd20074">
    <property type="entry name" value="XPF_nuclease_Mus81"/>
    <property type="match status" value="1"/>
</dbReference>
<feature type="region of interest" description="Disordered" evidence="15">
    <location>
        <begin position="668"/>
        <end position="697"/>
    </location>
</feature>
<evidence type="ECO:0000256" key="5">
    <source>
        <dbReference type="ARBA" id="ARBA00022723"/>
    </source>
</evidence>
<comment type="caution">
    <text evidence="17">The sequence shown here is derived from an EMBL/GenBank/DDBJ whole genome shotgun (WGS) entry which is preliminary data.</text>
</comment>
<dbReference type="Gene3D" id="1.10.150.670">
    <property type="entry name" value="Crossover junction endonuclease EME1, DNA-binding domain"/>
    <property type="match status" value="1"/>
</dbReference>
<comment type="subcellular location">
    <subcellularLocation>
        <location evidence="2 14">Nucleus</location>
    </subcellularLocation>
</comment>
<dbReference type="GO" id="GO:0031573">
    <property type="term" value="P:mitotic intra-S DNA damage checkpoint signaling"/>
    <property type="evidence" value="ECO:0007669"/>
    <property type="project" value="TreeGrafter"/>
</dbReference>
<evidence type="ECO:0000256" key="3">
    <source>
        <dbReference type="ARBA" id="ARBA00010015"/>
    </source>
</evidence>
<dbReference type="Pfam" id="PF14716">
    <property type="entry name" value="HHH_8"/>
    <property type="match status" value="1"/>
</dbReference>
<feature type="compositionally biased region" description="Polar residues" evidence="15">
    <location>
        <begin position="252"/>
        <end position="269"/>
    </location>
</feature>
<dbReference type="GO" id="GO:0048476">
    <property type="term" value="C:Holliday junction resolvase complex"/>
    <property type="evidence" value="ECO:0007669"/>
    <property type="project" value="UniProtKB-UniRule"/>
</dbReference>
<dbReference type="InterPro" id="IPR047416">
    <property type="entry name" value="XPF_nuclease_Mus81"/>
</dbReference>
<dbReference type="InterPro" id="IPR011335">
    <property type="entry name" value="Restrct_endonuc-II-like"/>
</dbReference>
<feature type="compositionally biased region" description="Basic residues" evidence="15">
    <location>
        <begin position="685"/>
        <end position="696"/>
    </location>
</feature>
<dbReference type="AlphaFoldDB" id="A0AAW0D6G2"/>
<feature type="compositionally biased region" description="Low complexity" evidence="15">
    <location>
        <begin position="303"/>
        <end position="327"/>
    </location>
</feature>
<keyword evidence="11 14" id="KW-0234">DNA repair</keyword>
<keyword evidence="12 14" id="KW-0539">Nucleus</keyword>
<dbReference type="PANTHER" id="PTHR13451:SF0">
    <property type="entry name" value="CROSSOVER JUNCTION ENDONUCLEASE MUS81"/>
    <property type="match status" value="1"/>
</dbReference>
<dbReference type="FunFam" id="3.40.50.10130:FF:000003">
    <property type="entry name" value="Crossover junction endonuclease MUS81"/>
    <property type="match status" value="1"/>
</dbReference>
<proteinExistence type="inferred from homology"/>
<dbReference type="GO" id="GO:0000727">
    <property type="term" value="P:double-strand break repair via break-induced replication"/>
    <property type="evidence" value="ECO:0007669"/>
    <property type="project" value="UniProtKB-UniRule"/>
</dbReference>
<dbReference type="SMART" id="SM00891">
    <property type="entry name" value="ERCC4"/>
    <property type="match status" value="1"/>
</dbReference>
<evidence type="ECO:0000313" key="18">
    <source>
        <dbReference type="Proteomes" id="UP001362999"/>
    </source>
</evidence>
<evidence type="ECO:0000256" key="6">
    <source>
        <dbReference type="ARBA" id="ARBA00022759"/>
    </source>
</evidence>
<dbReference type="GO" id="GO:0008821">
    <property type="term" value="F:crossover junction DNA endonuclease activity"/>
    <property type="evidence" value="ECO:0007669"/>
    <property type="project" value="UniProtKB-UniRule"/>
</dbReference>
<dbReference type="EC" id="3.1.22.-" evidence="14"/>
<dbReference type="InterPro" id="IPR006166">
    <property type="entry name" value="ERCC4_domain"/>
</dbReference>
<evidence type="ECO:0000256" key="7">
    <source>
        <dbReference type="ARBA" id="ARBA00022763"/>
    </source>
</evidence>
<feature type="region of interest" description="Disordered" evidence="15">
    <location>
        <begin position="249"/>
        <end position="287"/>
    </location>
</feature>
<sequence>MPPRATRPRMNAQYLQWLQELRDEHDDGVSRKHYIYSKAFKSLKEQTTEYATPQDLISVKFIGPDIIRELEKRSALQNGTGGTRSQPVASGSKPRGRPPKRSATDVDMEAPPAAKRRSVSSAQAIPQPPPVLERSYTMPAGEIPGPFQFWYLDGQKRAANRADAEVSWCEDGSQMLRMKIGYPISQQSHPLVAQLFGRERRGDHFVAEMREDTADAFPQCTVWEAAPRPTPAQTQSLGALLRAEETLKRSTIDPSRQLPTYLQKPTNAVASGSGSSKATASGSKNPLNASDMRLAAAARSYSSLSEVSRPSTPYTTASPSTSAGSSPVRPTGVHRAATLAAGPSRSLSNPHLQRTSSAPNPIPRHTRPRLSHNMPNLPPVEHPSLYTPLQTFKDFAPHVFKAGTYTIDLILDNREHGGKKSDPERDAIAKGLREKGVSVVRQALNLGDVAWVARSVYDNAVCVLDVIVERKRLDDLVSSITGKDGRFHDQKFRLHQSGMSRVIYLVEEYQTRSNKEKWGPQINTALSSTQVVDGFLVKETKNLDDTIAYLATWTAELRRSHATKDLFMIPTHMLARHSYLNLQKYLRTNSKHADKCYVTSLTDFQILNHKSAHTTVRDTYARILLTVRGLSAEKVGAVIERWDTFRALMEAFETAQFEEQEGLAREAAEVAEEEARAAAAGPSKGKGKGKAGKKKSGVKEARLMLHGVGGAEGGARAIGQALSTKIYRILMSGNYDEEDADEEE</sequence>
<keyword evidence="13" id="KW-0469">Meiosis</keyword>
<evidence type="ECO:0000259" key="16">
    <source>
        <dbReference type="SMART" id="SM00891"/>
    </source>
</evidence>
<evidence type="ECO:0000256" key="14">
    <source>
        <dbReference type="RuleBase" id="RU369042"/>
    </source>
</evidence>
<dbReference type="GO" id="GO:0006308">
    <property type="term" value="P:DNA catabolic process"/>
    <property type="evidence" value="ECO:0007669"/>
    <property type="project" value="UniProtKB-UniRule"/>
</dbReference>
<comment type="cofactor">
    <cofactor evidence="1 14">
        <name>Mg(2+)</name>
        <dbReference type="ChEBI" id="CHEBI:18420"/>
    </cofactor>
</comment>
<evidence type="ECO:0000256" key="10">
    <source>
        <dbReference type="ARBA" id="ARBA00023172"/>
    </source>
</evidence>
<keyword evidence="9 14" id="KW-0460">Magnesium</keyword>
<evidence type="ECO:0000256" key="11">
    <source>
        <dbReference type="ARBA" id="ARBA00023204"/>
    </source>
</evidence>
<dbReference type="InterPro" id="IPR033309">
    <property type="entry name" value="Mus81"/>
</dbReference>